<gene>
    <name evidence="2" type="ORF">HMPREF9094_1689</name>
</gene>
<keyword evidence="3" id="KW-1185">Reference proteome</keyword>
<evidence type="ECO:0000313" key="3">
    <source>
        <dbReference type="Proteomes" id="UP000005392"/>
    </source>
</evidence>
<evidence type="ECO:0000256" key="1">
    <source>
        <dbReference type="SAM" id="Phobius"/>
    </source>
</evidence>
<evidence type="ECO:0008006" key="4">
    <source>
        <dbReference type="Google" id="ProtNLM"/>
    </source>
</evidence>
<dbReference type="HOGENOM" id="CLU_037602_5_1_0"/>
<keyword evidence="1" id="KW-1133">Transmembrane helix</keyword>
<dbReference type="Pfam" id="PF07661">
    <property type="entry name" value="MORN_2"/>
    <property type="match status" value="8"/>
</dbReference>
<organism evidence="2 3">
    <name type="scientific">Fusobacterium animalis ATCC 51191</name>
    <dbReference type="NCBI Taxonomy" id="997347"/>
    <lineage>
        <taxon>Bacteria</taxon>
        <taxon>Fusobacteriati</taxon>
        <taxon>Fusobacteriota</taxon>
        <taxon>Fusobacteriia</taxon>
        <taxon>Fusobacteriales</taxon>
        <taxon>Fusobacteriaceae</taxon>
        <taxon>Fusobacterium</taxon>
    </lineage>
</organism>
<name>F9EP34_9FUSO</name>
<keyword evidence="1" id="KW-0472">Membrane</keyword>
<proteinExistence type="predicted"/>
<dbReference type="PATRIC" id="fig|997347.4.peg.1567"/>
<accession>F9EP34</accession>
<dbReference type="InterPro" id="IPR011652">
    <property type="entry name" value="MORN_2"/>
</dbReference>
<comment type="caution">
    <text evidence="2">The sequence shown here is derived from an EMBL/GenBank/DDBJ whole genome shotgun (WGS) entry which is preliminary data.</text>
</comment>
<keyword evidence="1" id="KW-0812">Transmembrane</keyword>
<dbReference type="Proteomes" id="UP000005392">
    <property type="component" value="Unassembled WGS sequence"/>
</dbReference>
<dbReference type="SUPFAM" id="SSF82185">
    <property type="entry name" value="Histone H3 K4-specific methyltransferase SET7/9 N-terminal domain"/>
    <property type="match status" value="2"/>
</dbReference>
<sequence length="275" mass="32612">MKTILLFMLKGILFWIVLIFLISTFMAILSALKGVRGYQFYYPNGKVKNRVYLKRRKELVGLEKKYYENGNLKSKIRWKKNEINKAYFYYENGNLKAIIPYKKGKIDGNILNFYENGNLKSVISYKNGLIENLLKSYDKNGEIDEKLEKVELFYPNGNIESRRYFIMNSKITYQDGVEEEYYENGKLKSKVILINGKVNGFMESYYENGKLKSRVPFEDDEPLGIAEDYYENGNLESKYYIDGLHREYICCWCEDGKENEVVNTYNKIMREVRRK</sequence>
<reference evidence="2 3" key="1">
    <citation type="submission" date="2011-05" db="EMBL/GenBank/DDBJ databases">
        <authorList>
            <person name="Muzny D."/>
            <person name="Qin X."/>
            <person name="Deng J."/>
            <person name="Jiang H."/>
            <person name="Liu Y."/>
            <person name="Qu J."/>
            <person name="Song X.-Z."/>
            <person name="Zhang L."/>
            <person name="Thornton R."/>
            <person name="Coyle M."/>
            <person name="Francisco L."/>
            <person name="Jackson L."/>
            <person name="Javaid M."/>
            <person name="Korchina V."/>
            <person name="Kovar C."/>
            <person name="Mata R."/>
            <person name="Mathew T."/>
            <person name="Ngo R."/>
            <person name="Nguyen L."/>
            <person name="Nguyen N."/>
            <person name="Okwuonu G."/>
            <person name="Ongeri F."/>
            <person name="Pham C."/>
            <person name="Simmons D."/>
            <person name="Wilczek-Boney K."/>
            <person name="Hale W."/>
            <person name="Jakkamsetti A."/>
            <person name="Pham P."/>
            <person name="Ruth R."/>
            <person name="San Lucas F."/>
            <person name="Warren J."/>
            <person name="Zhang J."/>
            <person name="Zhao Z."/>
            <person name="Zhou C."/>
            <person name="Zhu D."/>
            <person name="Lee S."/>
            <person name="Bess C."/>
            <person name="Blankenburg K."/>
            <person name="Forbes L."/>
            <person name="Fu Q."/>
            <person name="Gubbala S."/>
            <person name="Hirani K."/>
            <person name="Jayaseelan J.C."/>
            <person name="Lara F."/>
            <person name="Munidasa M."/>
            <person name="Palculict T."/>
            <person name="Patil S."/>
            <person name="Pu L.-L."/>
            <person name="Saada N."/>
            <person name="Tang L."/>
            <person name="Weissenberger G."/>
            <person name="Zhu Y."/>
            <person name="Hemphill L."/>
            <person name="Shang Y."/>
            <person name="Youmans B."/>
            <person name="Ayvaz T."/>
            <person name="Ross M."/>
            <person name="Santibanez J."/>
            <person name="Aqrawi P."/>
            <person name="Gross S."/>
            <person name="Joshi V."/>
            <person name="Fowler G."/>
            <person name="Nazareth L."/>
            <person name="Reid J."/>
            <person name="Worley K."/>
            <person name="Petrosino J."/>
            <person name="Highlander S."/>
            <person name="Gibbs R."/>
        </authorList>
    </citation>
    <scope>NUCLEOTIDE SEQUENCE [LARGE SCALE GENOMIC DNA]</scope>
    <source>
        <strain evidence="2 3">ATCC 51191</strain>
    </source>
</reference>
<dbReference type="Gene3D" id="3.90.930.1">
    <property type="match status" value="2"/>
</dbReference>
<protein>
    <recommendedName>
        <fullName evidence="4">Toxin-antitoxin system YwqK family antitoxin</fullName>
    </recommendedName>
</protein>
<dbReference type="EMBL" id="AFQD01000285">
    <property type="protein sequence ID" value="EGQ79284.1"/>
    <property type="molecule type" value="Genomic_DNA"/>
</dbReference>
<evidence type="ECO:0000313" key="2">
    <source>
        <dbReference type="EMBL" id="EGQ79284.1"/>
    </source>
</evidence>
<dbReference type="AlphaFoldDB" id="F9EP34"/>
<feature type="transmembrane region" description="Helical" evidence="1">
    <location>
        <begin position="12"/>
        <end position="32"/>
    </location>
</feature>